<name>A0A3N0C3M5_9MICC</name>
<dbReference type="Proteomes" id="UP000273807">
    <property type="component" value="Unassembled WGS sequence"/>
</dbReference>
<feature type="signal peptide" evidence="1">
    <location>
        <begin position="1"/>
        <end position="25"/>
    </location>
</feature>
<organism evidence="2 3">
    <name type="scientific">Arthrobacter oryzae</name>
    <dbReference type="NCBI Taxonomy" id="409290"/>
    <lineage>
        <taxon>Bacteria</taxon>
        <taxon>Bacillati</taxon>
        <taxon>Actinomycetota</taxon>
        <taxon>Actinomycetes</taxon>
        <taxon>Micrococcales</taxon>
        <taxon>Micrococcaceae</taxon>
        <taxon>Arthrobacter</taxon>
    </lineage>
</organism>
<dbReference type="EMBL" id="RBED01000077">
    <property type="protein sequence ID" value="RNL57279.1"/>
    <property type="molecule type" value="Genomic_DNA"/>
</dbReference>
<reference evidence="2 3" key="1">
    <citation type="submission" date="2018-10" db="EMBL/GenBank/DDBJ databases">
        <title>Genome sequencing of Arthrobacter oryzae TNB02.</title>
        <authorList>
            <person name="Cho Y.-J."/>
            <person name="Cho A."/>
            <person name="Kim O.-S."/>
        </authorList>
    </citation>
    <scope>NUCLEOTIDE SEQUENCE [LARGE SCALE GENOMIC DNA]</scope>
    <source>
        <strain evidence="2 3">TNB02</strain>
    </source>
</reference>
<sequence length="153" mass="15652">MTNRMNLRRLSLAAGISAALMFSVAACGQTASVTPAAAQAANAPAKVEKNVDTGIAKITLTERAMERLDMKTDTVKAGAGTDITVPYSALIYEADGSTWVYTNPAPGVFQRQGVTVSRVEGGVVTATAGPAVGTPVVTVGATELFGAEFDSAK</sequence>
<protein>
    <submittedName>
        <fullName evidence="2">Uncharacterized protein</fullName>
    </submittedName>
</protein>
<comment type="caution">
    <text evidence="2">The sequence shown here is derived from an EMBL/GenBank/DDBJ whole genome shotgun (WGS) entry which is preliminary data.</text>
</comment>
<evidence type="ECO:0000313" key="3">
    <source>
        <dbReference type="Proteomes" id="UP000273807"/>
    </source>
</evidence>
<keyword evidence="3" id="KW-1185">Reference proteome</keyword>
<dbReference type="RefSeq" id="WP_148045179.1">
    <property type="nucleotide sequence ID" value="NZ_RBED01000077.1"/>
</dbReference>
<evidence type="ECO:0000313" key="2">
    <source>
        <dbReference type="EMBL" id="RNL57279.1"/>
    </source>
</evidence>
<accession>A0A3N0C3M5</accession>
<dbReference type="AlphaFoldDB" id="A0A3N0C3M5"/>
<dbReference type="PROSITE" id="PS51257">
    <property type="entry name" value="PROKAR_LIPOPROTEIN"/>
    <property type="match status" value="1"/>
</dbReference>
<dbReference type="OrthoDB" id="3823490at2"/>
<feature type="chain" id="PRO_5039472095" evidence="1">
    <location>
        <begin position="26"/>
        <end position="153"/>
    </location>
</feature>
<proteinExistence type="predicted"/>
<evidence type="ECO:0000256" key="1">
    <source>
        <dbReference type="SAM" id="SignalP"/>
    </source>
</evidence>
<keyword evidence="1" id="KW-0732">Signal</keyword>
<dbReference type="Gene3D" id="2.40.420.20">
    <property type="match status" value="1"/>
</dbReference>
<gene>
    <name evidence="2" type="ORF">D7003_07175</name>
</gene>